<dbReference type="Pfam" id="PF11162">
    <property type="entry name" value="DUF2946"/>
    <property type="match status" value="1"/>
</dbReference>
<comment type="caution">
    <text evidence="1">The sequence shown here is derived from an EMBL/GenBank/DDBJ whole genome shotgun (WGS) entry which is preliminary data.</text>
</comment>
<accession>A0ABP8H092</accession>
<dbReference type="Proteomes" id="UP001501671">
    <property type="component" value="Unassembled WGS sequence"/>
</dbReference>
<sequence length="135" mass="14142">MMVSANGKRLTAWLGIIAMLLLVCAPTVTHLLAAAQNITLSICSEATTPGQSSVALTVSLDEQHDASGHQPGSHALGDCGYCDLLTHEAALPAMPPALPSPLLLVMLALLLPPLRRFTPIGAFPSGRPRDPPRFS</sequence>
<dbReference type="InterPro" id="IPR021333">
    <property type="entry name" value="DUF2946"/>
</dbReference>
<evidence type="ECO:0000313" key="2">
    <source>
        <dbReference type="Proteomes" id="UP001501671"/>
    </source>
</evidence>
<dbReference type="EMBL" id="BAABFO010000009">
    <property type="protein sequence ID" value="GAA4332359.1"/>
    <property type="molecule type" value="Genomic_DNA"/>
</dbReference>
<name>A0ABP8H092_9BURK</name>
<keyword evidence="2" id="KW-1185">Reference proteome</keyword>
<proteinExistence type="predicted"/>
<organism evidence="1 2">
    <name type="scientific">Pigmentiphaga soli</name>
    <dbReference type="NCBI Taxonomy" id="1007095"/>
    <lineage>
        <taxon>Bacteria</taxon>
        <taxon>Pseudomonadati</taxon>
        <taxon>Pseudomonadota</taxon>
        <taxon>Betaproteobacteria</taxon>
        <taxon>Burkholderiales</taxon>
        <taxon>Alcaligenaceae</taxon>
        <taxon>Pigmentiphaga</taxon>
    </lineage>
</organism>
<gene>
    <name evidence="1" type="ORF">GCM10023144_22190</name>
</gene>
<dbReference type="RefSeq" id="WP_345249323.1">
    <property type="nucleotide sequence ID" value="NZ_BAABFO010000009.1"/>
</dbReference>
<protein>
    <recommendedName>
        <fullName evidence="3">DUF2946 domain-containing protein</fullName>
    </recommendedName>
</protein>
<reference evidence="2" key="1">
    <citation type="journal article" date="2019" name="Int. J. Syst. Evol. Microbiol.">
        <title>The Global Catalogue of Microorganisms (GCM) 10K type strain sequencing project: providing services to taxonomists for standard genome sequencing and annotation.</title>
        <authorList>
            <consortium name="The Broad Institute Genomics Platform"/>
            <consortium name="The Broad Institute Genome Sequencing Center for Infectious Disease"/>
            <person name="Wu L."/>
            <person name="Ma J."/>
        </authorList>
    </citation>
    <scope>NUCLEOTIDE SEQUENCE [LARGE SCALE GENOMIC DNA]</scope>
    <source>
        <strain evidence="2">JCM 17666</strain>
    </source>
</reference>
<evidence type="ECO:0008006" key="3">
    <source>
        <dbReference type="Google" id="ProtNLM"/>
    </source>
</evidence>
<evidence type="ECO:0000313" key="1">
    <source>
        <dbReference type="EMBL" id="GAA4332359.1"/>
    </source>
</evidence>